<evidence type="ECO:0000313" key="5">
    <source>
        <dbReference type="EMBL" id="RDI69049.1"/>
    </source>
</evidence>
<comment type="similarity">
    <text evidence="1 4">Belongs to the class-II DAHP synthase family.</text>
</comment>
<comment type="caution">
    <text evidence="5">The sequence shown here is derived from an EMBL/GenBank/DDBJ whole genome shotgun (WGS) entry which is preliminary data.</text>
</comment>
<feature type="binding site" evidence="3">
    <location>
        <begin position="224"/>
        <end position="225"/>
    </location>
    <ligand>
        <name>phosphoenolpyruvate</name>
        <dbReference type="ChEBI" id="CHEBI:58702"/>
    </ligand>
</feature>
<organism evidence="5 6">
    <name type="scientific">Nocardia pseudobrasiliensis</name>
    <dbReference type="NCBI Taxonomy" id="45979"/>
    <lineage>
        <taxon>Bacteria</taxon>
        <taxon>Bacillati</taxon>
        <taxon>Actinomycetota</taxon>
        <taxon>Actinomycetes</taxon>
        <taxon>Mycobacteriales</taxon>
        <taxon>Nocardiaceae</taxon>
        <taxon>Nocardia</taxon>
    </lineage>
</organism>
<dbReference type="RefSeq" id="WP_067990945.1">
    <property type="nucleotide sequence ID" value="NZ_QQBC01000001.1"/>
</dbReference>
<dbReference type="SUPFAM" id="SSF51569">
    <property type="entry name" value="Aldolase"/>
    <property type="match status" value="1"/>
</dbReference>
<keyword evidence="4" id="KW-0057">Aromatic amino acid biosynthesis</keyword>
<evidence type="ECO:0000256" key="3">
    <source>
        <dbReference type="PIRSR" id="PIRSR602480-1"/>
    </source>
</evidence>
<dbReference type="STRING" id="1210086.GCA_001613105_00441"/>
<dbReference type="EMBL" id="QQBC01000001">
    <property type="protein sequence ID" value="RDI69049.1"/>
    <property type="molecule type" value="Genomic_DNA"/>
</dbReference>
<dbReference type="EC" id="2.5.1.54" evidence="4"/>
<keyword evidence="3" id="KW-0464">Manganese</keyword>
<dbReference type="UniPathway" id="UPA00053">
    <property type="reaction ID" value="UER00084"/>
</dbReference>
<feature type="binding site" evidence="3">
    <location>
        <position position="380"/>
    </location>
    <ligand>
        <name>Mn(2+)</name>
        <dbReference type="ChEBI" id="CHEBI:29035"/>
    </ligand>
</feature>
<feature type="binding site" evidence="3">
    <location>
        <position position="74"/>
    </location>
    <ligand>
        <name>Mn(2+)</name>
        <dbReference type="ChEBI" id="CHEBI:29035"/>
    </ligand>
</feature>
<keyword evidence="4" id="KW-0028">Amino-acid biosynthesis</keyword>
<dbReference type="Proteomes" id="UP000254869">
    <property type="component" value="Unassembled WGS sequence"/>
</dbReference>
<dbReference type="Gene3D" id="3.20.20.70">
    <property type="entry name" value="Aldolase class I"/>
    <property type="match status" value="1"/>
</dbReference>
<evidence type="ECO:0000256" key="4">
    <source>
        <dbReference type="RuleBase" id="RU363071"/>
    </source>
</evidence>
<dbReference type="GO" id="GO:0009423">
    <property type="term" value="P:chorismate biosynthetic process"/>
    <property type="evidence" value="ECO:0007669"/>
    <property type="project" value="UniProtKB-UniPathway"/>
</dbReference>
<comment type="cofactor">
    <cofactor evidence="3">
        <name>Mn(2+)</name>
        <dbReference type="ChEBI" id="CHEBI:29035"/>
    </cofactor>
    <cofactor evidence="3">
        <name>Co(2+)</name>
        <dbReference type="ChEBI" id="CHEBI:48828"/>
    </cofactor>
    <cofactor evidence="3">
        <name>Cd(2+)</name>
        <dbReference type="ChEBI" id="CHEBI:48775"/>
    </cofactor>
    <text evidence="3">Binds 1 divalent cation per subunit. The enzyme is active with manganese, cobalt or cadmium ions.</text>
</comment>
<feature type="binding site" evidence="3">
    <location>
        <position position="352"/>
    </location>
    <ligand>
        <name>Mn(2+)</name>
        <dbReference type="ChEBI" id="CHEBI:29035"/>
    </ligand>
</feature>
<protein>
    <recommendedName>
        <fullName evidence="4">Phospho-2-dehydro-3-deoxyheptonate aldolase</fullName>
        <ecNumber evidence="4">2.5.1.54</ecNumber>
    </recommendedName>
</protein>
<dbReference type="GO" id="GO:0008652">
    <property type="term" value="P:amino acid biosynthetic process"/>
    <property type="evidence" value="ECO:0007669"/>
    <property type="project" value="UniProtKB-KW"/>
</dbReference>
<evidence type="ECO:0000313" key="6">
    <source>
        <dbReference type="Proteomes" id="UP000254869"/>
    </source>
</evidence>
<feature type="binding site" evidence="3">
    <location>
        <position position="278"/>
    </location>
    <ligand>
        <name>phosphoenolpyruvate</name>
        <dbReference type="ChEBI" id="CHEBI:58702"/>
    </ligand>
</feature>
<proteinExistence type="inferred from homology"/>
<dbReference type="PANTHER" id="PTHR21337">
    <property type="entry name" value="PHOSPHO-2-DEHYDRO-3-DEOXYHEPTONATE ALDOLASE 1, 2"/>
    <property type="match status" value="1"/>
</dbReference>
<keyword evidence="2 4" id="KW-0808">Transferase</keyword>
<dbReference type="Pfam" id="PF01474">
    <property type="entry name" value="DAHP_synth_2"/>
    <property type="match status" value="1"/>
</dbReference>
<reference evidence="5 6" key="1">
    <citation type="submission" date="2018-07" db="EMBL/GenBank/DDBJ databases">
        <title>Genomic Encyclopedia of Type Strains, Phase IV (KMG-IV): sequencing the most valuable type-strain genomes for metagenomic binning, comparative biology and taxonomic classification.</title>
        <authorList>
            <person name="Goeker M."/>
        </authorList>
    </citation>
    <scope>NUCLEOTIDE SEQUENCE [LARGE SCALE GENOMIC DNA]</scope>
    <source>
        <strain evidence="5 6">DSM 44290</strain>
    </source>
</reference>
<comment type="catalytic activity">
    <reaction evidence="4">
        <text>D-erythrose 4-phosphate + phosphoenolpyruvate + H2O = 7-phospho-2-dehydro-3-deoxy-D-arabino-heptonate + phosphate</text>
        <dbReference type="Rhea" id="RHEA:14717"/>
        <dbReference type="ChEBI" id="CHEBI:15377"/>
        <dbReference type="ChEBI" id="CHEBI:16897"/>
        <dbReference type="ChEBI" id="CHEBI:43474"/>
        <dbReference type="ChEBI" id="CHEBI:58394"/>
        <dbReference type="ChEBI" id="CHEBI:58702"/>
        <dbReference type="EC" id="2.5.1.54"/>
    </reaction>
</comment>
<gene>
    <name evidence="5" type="ORF">DFR76_101587</name>
</gene>
<evidence type="ECO:0000256" key="1">
    <source>
        <dbReference type="ARBA" id="ARBA00008911"/>
    </source>
</evidence>
<keyword evidence="3" id="KW-0170">Cobalt</keyword>
<dbReference type="PANTHER" id="PTHR21337:SF0">
    <property type="entry name" value="PHOSPHO-2-DEHYDRO-3-DEOXYHEPTONATE ALDOLASE"/>
    <property type="match status" value="1"/>
</dbReference>
<evidence type="ECO:0000256" key="2">
    <source>
        <dbReference type="ARBA" id="ARBA00022679"/>
    </source>
</evidence>
<dbReference type="InterPro" id="IPR002480">
    <property type="entry name" value="DAHP_synth_2"/>
</dbReference>
<accession>A0A370IEA9</accession>
<feature type="binding site" evidence="3">
    <location>
        <position position="310"/>
    </location>
    <ligand>
        <name>Mn(2+)</name>
        <dbReference type="ChEBI" id="CHEBI:29035"/>
    </ligand>
</feature>
<feature type="binding site" evidence="3">
    <location>
        <position position="247"/>
    </location>
    <ligand>
        <name>phosphoenolpyruvate</name>
        <dbReference type="ChEBI" id="CHEBI:58702"/>
    </ligand>
</feature>
<name>A0A370IEA9_9NOCA</name>
<comment type="pathway">
    <text evidence="4">Metabolic intermediate biosynthesis; chorismate biosynthesis; chorismate from D-erythrose 4-phosphate and phosphoenolpyruvate: step 1/7.</text>
</comment>
<dbReference type="AlphaFoldDB" id="A0A370IEA9"/>
<dbReference type="GO" id="GO:0003849">
    <property type="term" value="F:3-deoxy-7-phosphoheptulonate synthase activity"/>
    <property type="evidence" value="ECO:0007669"/>
    <property type="project" value="UniProtKB-EC"/>
</dbReference>
<keyword evidence="6" id="KW-1185">Reference proteome</keyword>
<dbReference type="InterPro" id="IPR013785">
    <property type="entry name" value="Aldolase_TIM"/>
</dbReference>
<feature type="binding site" evidence="3">
    <location>
        <position position="113"/>
    </location>
    <ligand>
        <name>phosphoenolpyruvate</name>
        <dbReference type="ChEBI" id="CHEBI:58702"/>
    </ligand>
</feature>
<sequence length="397" mass="43489">MKNILRPGTMSAADIRPELALQQPDWGDVSQIQHVRAELAARPALVNAVDVYNLRNLLASVAVGSAYVIQAGDCAEDPAERTAADIARKVGLLEVLAGTIRMNTRKPVLRVGRIAGQFAKPRSNDYERVGGLDLPVYRGHSVNAPEPTLEHRRPDAFRMVSCYEAAAEIMHHLSWRGRHRRSWTDAPVWTSHEALLLDYEIPFLREDASGQLLLGSTHWPWIGERTRDVDGAHVAMLAEVANPVACKVGPNIDADELLALCERLDPEREPGRLTLVARMGADLVADRLPRLVSALRSAGHPVIWLCDPMHGNTVSVPGLGKTRYLDAIVRETRLFQQAVRGAGGIAGGLHLETTPEGVTECVTNEQFLDRAGGKRTSLCDPRLNPDQAVAVVSQWRG</sequence>
<keyword evidence="3" id="KW-0104">Cadmium</keyword>
<dbReference type="GO" id="GO:0009073">
    <property type="term" value="P:aromatic amino acid family biosynthetic process"/>
    <property type="evidence" value="ECO:0007669"/>
    <property type="project" value="UniProtKB-KW"/>
</dbReference>